<evidence type="ECO:0000313" key="6">
    <source>
        <dbReference type="EMBL" id="KAG5446259.1"/>
    </source>
</evidence>
<dbReference type="GO" id="GO:0016020">
    <property type="term" value="C:membrane"/>
    <property type="evidence" value="ECO:0007669"/>
    <property type="project" value="UniProtKB-SubCell"/>
</dbReference>
<comment type="subcellular location">
    <subcellularLocation>
        <location evidence="1">Membrane</location>
        <topology evidence="1">Multi-pass membrane protein</topology>
    </subcellularLocation>
</comment>
<dbReference type="OrthoDB" id="1111004at2759"/>
<sequence>MAMSTGLSCLMSSLFSIILFAGMRLAKEWLCSSKSLTILGGFLGSILFVLILTVFRRNSFLKVCNEVYSYVVPLQLPSVFSSLRWLPALFTQLVGPLAFLLACMRSIGLTSCQQNNMEPQSSPPLLVARRRRSDTFYTAFNSSGLVPNGGLNKM</sequence>
<evidence type="ECO:0000313" key="7">
    <source>
        <dbReference type="Proteomes" id="UP000286415"/>
    </source>
</evidence>
<evidence type="ECO:0000256" key="2">
    <source>
        <dbReference type="ARBA" id="ARBA00007279"/>
    </source>
</evidence>
<reference evidence="6 7" key="2">
    <citation type="journal article" date="2021" name="Genomics">
        <title>High-quality reference genome for Clonorchis sinensis.</title>
        <authorList>
            <person name="Young N.D."/>
            <person name="Stroehlein A.J."/>
            <person name="Kinkar L."/>
            <person name="Wang T."/>
            <person name="Sohn W.M."/>
            <person name="Chang B.C.H."/>
            <person name="Kaur P."/>
            <person name="Weisz D."/>
            <person name="Dudchenko O."/>
            <person name="Aiden E.L."/>
            <person name="Korhonen P.K."/>
            <person name="Gasser R.B."/>
        </authorList>
    </citation>
    <scope>NUCLEOTIDE SEQUENCE [LARGE SCALE GENOMIC DNA]</scope>
    <source>
        <strain evidence="6">Cs-k2</strain>
    </source>
</reference>
<reference evidence="6 7" key="1">
    <citation type="journal article" date="2018" name="Biotechnol. Adv.">
        <title>Improved genomic resources and new bioinformatic workflow for the carcinogenic parasite Clonorchis sinensis: Biotechnological implications.</title>
        <authorList>
            <person name="Wang D."/>
            <person name="Korhonen P.K."/>
            <person name="Gasser R.B."/>
            <person name="Young N.D."/>
        </authorList>
    </citation>
    <scope>NUCLEOTIDE SEQUENCE [LARGE SCALE GENOMIC DNA]</scope>
    <source>
        <strain evidence="6">Cs-k2</strain>
    </source>
</reference>
<dbReference type="InParanoid" id="A0A3R7D6G8"/>
<organism evidence="6 7">
    <name type="scientific">Clonorchis sinensis</name>
    <name type="common">Chinese liver fluke</name>
    <dbReference type="NCBI Taxonomy" id="79923"/>
    <lineage>
        <taxon>Eukaryota</taxon>
        <taxon>Metazoa</taxon>
        <taxon>Spiralia</taxon>
        <taxon>Lophotrochozoa</taxon>
        <taxon>Platyhelminthes</taxon>
        <taxon>Trematoda</taxon>
        <taxon>Digenea</taxon>
        <taxon>Opisthorchiida</taxon>
        <taxon>Opisthorchiata</taxon>
        <taxon>Opisthorchiidae</taxon>
        <taxon>Clonorchis</taxon>
    </lineage>
</organism>
<keyword evidence="3" id="KW-0812">Transmembrane</keyword>
<evidence type="ECO:0000256" key="3">
    <source>
        <dbReference type="ARBA" id="ARBA00022692"/>
    </source>
</evidence>
<evidence type="ECO:0000256" key="1">
    <source>
        <dbReference type="ARBA" id="ARBA00004141"/>
    </source>
</evidence>
<evidence type="ECO:0000256" key="4">
    <source>
        <dbReference type="ARBA" id="ARBA00022989"/>
    </source>
</evidence>
<dbReference type="Proteomes" id="UP000286415">
    <property type="component" value="Unassembled WGS sequence"/>
</dbReference>
<keyword evidence="4" id="KW-1133">Transmembrane helix</keyword>
<dbReference type="PANTHER" id="PTHR32001">
    <property type="entry name" value="KERATINOCYTE-ASSOCIATED PROTEIN 2"/>
    <property type="match status" value="1"/>
</dbReference>
<evidence type="ECO:0000256" key="5">
    <source>
        <dbReference type="ARBA" id="ARBA00023136"/>
    </source>
</evidence>
<protein>
    <submittedName>
        <fullName evidence="6">Uncharacterized protein</fullName>
    </submittedName>
</protein>
<gene>
    <name evidence="6" type="ORF">CSKR_114211</name>
</gene>
<proteinExistence type="inferred from homology"/>
<keyword evidence="7" id="KW-1185">Reference proteome</keyword>
<dbReference type="EMBL" id="NIRI02000056">
    <property type="protein sequence ID" value="KAG5446259.1"/>
    <property type="molecule type" value="Genomic_DNA"/>
</dbReference>
<comment type="similarity">
    <text evidence="2">Belongs to the KRTCAP2 family.</text>
</comment>
<name>A0A3R7D6G8_CLOSI</name>
<dbReference type="Pfam" id="PF09775">
    <property type="entry name" value="Keratin_assoc"/>
    <property type="match status" value="1"/>
</dbReference>
<dbReference type="InterPro" id="IPR018614">
    <property type="entry name" value="KRTCAP2"/>
</dbReference>
<dbReference type="PANTHER" id="PTHR32001:SF1">
    <property type="entry name" value="KERATINOCYTE-ASSOCIATED PROTEIN 2"/>
    <property type="match status" value="1"/>
</dbReference>
<accession>A0A3R7D6G8</accession>
<comment type="caution">
    <text evidence="6">The sequence shown here is derived from an EMBL/GenBank/DDBJ whole genome shotgun (WGS) entry which is preliminary data.</text>
</comment>
<dbReference type="STRING" id="79923.A0A3R7D6G8"/>
<dbReference type="AlphaFoldDB" id="A0A3R7D6G8"/>
<keyword evidence="5" id="KW-0472">Membrane</keyword>